<keyword evidence="1" id="KW-1133">Transmembrane helix</keyword>
<evidence type="ECO:0000313" key="3">
    <source>
        <dbReference type="Proteomes" id="UP000552700"/>
    </source>
</evidence>
<gene>
    <name evidence="2" type="ORF">FHS92_001407</name>
</gene>
<organism evidence="2 3">
    <name type="scientific">Sphingobium subterraneum</name>
    <dbReference type="NCBI Taxonomy" id="627688"/>
    <lineage>
        <taxon>Bacteria</taxon>
        <taxon>Pseudomonadati</taxon>
        <taxon>Pseudomonadota</taxon>
        <taxon>Alphaproteobacteria</taxon>
        <taxon>Sphingomonadales</taxon>
        <taxon>Sphingomonadaceae</taxon>
        <taxon>Sphingobium</taxon>
    </lineage>
</organism>
<dbReference type="RefSeq" id="WP_184079039.1">
    <property type="nucleotide sequence ID" value="NZ_JACIJP010000002.1"/>
</dbReference>
<dbReference type="InterPro" id="IPR030191">
    <property type="entry name" value="CodB"/>
</dbReference>
<keyword evidence="3" id="KW-1185">Reference proteome</keyword>
<feature type="transmembrane region" description="Helical" evidence="1">
    <location>
        <begin position="53"/>
        <end position="79"/>
    </location>
</feature>
<dbReference type="GO" id="GO:0005886">
    <property type="term" value="C:plasma membrane"/>
    <property type="evidence" value="ECO:0007669"/>
    <property type="project" value="TreeGrafter"/>
</dbReference>
<feature type="transmembrane region" description="Helical" evidence="1">
    <location>
        <begin position="381"/>
        <end position="400"/>
    </location>
</feature>
<feature type="transmembrane region" description="Helical" evidence="1">
    <location>
        <begin position="314"/>
        <end position="331"/>
    </location>
</feature>
<keyword evidence="1" id="KW-0472">Membrane</keyword>
<keyword evidence="1" id="KW-0812">Transmembrane</keyword>
<name>A0A841J561_9SPHN</name>
<sequence>MAGGSGNDEDYATSPVPFYGRGSWTTPFFAALGMATALIYMQLASVVTLQYGLVTAVLTVAYSTAASCGVAMVIACAAIRTGFGINLMARAVLGARGSVLFSLLFGFTTLVYFAVEANIMGAAIGEMTGGLALTFILPAVAIGMIPLVWFGMRFLGKFQAMTLIVYVVLLGAALVLSLKGAAPSAAGVAAMGASPLSLIGAIGIMNGLVFVTALVTADFARFVRQDIVKAGTVWMGGVFQLVAFGVSGVMGIWFALRYQVANPGVYLVTALGGGGALLALATQLRINLANMYLGSIAFTNAVEEMTPLRPPRHLMVVIFGVVAALVLLLHATHMIEAALNVIGLFSLCFTVLILVDILVVRREKWRNAGDSAFTQFAAWRWPAILSLLISSLLGNMTLWGTFGPSIVPAASIIAGVLQAALYVALSHRVPTRSNVTAV</sequence>
<dbReference type="GO" id="GO:0015209">
    <property type="term" value="F:cytosine transmembrane transporter activity"/>
    <property type="evidence" value="ECO:0007669"/>
    <property type="project" value="InterPro"/>
</dbReference>
<evidence type="ECO:0000313" key="2">
    <source>
        <dbReference type="EMBL" id="MBB6123678.1"/>
    </source>
</evidence>
<dbReference type="PANTHER" id="PTHR30569:SF0">
    <property type="entry name" value="CYTOSINE PERMEASE"/>
    <property type="match status" value="1"/>
</dbReference>
<feature type="transmembrane region" description="Helical" evidence="1">
    <location>
        <begin position="158"/>
        <end position="178"/>
    </location>
</feature>
<feature type="transmembrane region" description="Helical" evidence="1">
    <location>
        <begin position="337"/>
        <end position="360"/>
    </location>
</feature>
<feature type="transmembrane region" description="Helical" evidence="1">
    <location>
        <begin position="406"/>
        <end position="425"/>
    </location>
</feature>
<dbReference type="Proteomes" id="UP000552700">
    <property type="component" value="Unassembled WGS sequence"/>
</dbReference>
<accession>A0A841J561</accession>
<reference evidence="2 3" key="1">
    <citation type="submission" date="2020-08" db="EMBL/GenBank/DDBJ databases">
        <title>Genomic Encyclopedia of Type Strains, Phase IV (KMG-IV): sequencing the most valuable type-strain genomes for metagenomic binning, comparative biology and taxonomic classification.</title>
        <authorList>
            <person name="Goeker M."/>
        </authorList>
    </citation>
    <scope>NUCLEOTIDE SEQUENCE [LARGE SCALE GENOMIC DNA]</scope>
    <source>
        <strain evidence="2 3">DSM 102255</strain>
    </source>
</reference>
<evidence type="ECO:0000256" key="1">
    <source>
        <dbReference type="SAM" id="Phobius"/>
    </source>
</evidence>
<feature type="transmembrane region" description="Helical" evidence="1">
    <location>
        <begin position="28"/>
        <end position="47"/>
    </location>
</feature>
<proteinExistence type="predicted"/>
<feature type="transmembrane region" description="Helical" evidence="1">
    <location>
        <begin position="198"/>
        <end position="220"/>
    </location>
</feature>
<feature type="transmembrane region" description="Helical" evidence="1">
    <location>
        <begin position="260"/>
        <end position="281"/>
    </location>
</feature>
<dbReference type="PANTHER" id="PTHR30569">
    <property type="entry name" value="CYTOSINE TRANSPORTER CODB"/>
    <property type="match status" value="1"/>
</dbReference>
<feature type="transmembrane region" description="Helical" evidence="1">
    <location>
        <begin position="91"/>
        <end position="115"/>
    </location>
</feature>
<dbReference type="AlphaFoldDB" id="A0A841J561"/>
<dbReference type="Gene3D" id="1.10.4160.10">
    <property type="entry name" value="Hydantoin permease"/>
    <property type="match status" value="1"/>
</dbReference>
<dbReference type="EMBL" id="JACIJP010000002">
    <property type="protein sequence ID" value="MBB6123678.1"/>
    <property type="molecule type" value="Genomic_DNA"/>
</dbReference>
<feature type="transmembrane region" description="Helical" evidence="1">
    <location>
        <begin position="232"/>
        <end position="254"/>
    </location>
</feature>
<protein>
    <submittedName>
        <fullName evidence="2">Purine-cytosine permease-like protein</fullName>
    </submittedName>
</protein>
<feature type="transmembrane region" description="Helical" evidence="1">
    <location>
        <begin position="127"/>
        <end position="151"/>
    </location>
</feature>
<comment type="caution">
    <text evidence="2">The sequence shown here is derived from an EMBL/GenBank/DDBJ whole genome shotgun (WGS) entry which is preliminary data.</text>
</comment>